<dbReference type="InterPro" id="IPR036397">
    <property type="entry name" value="RNaseH_sf"/>
</dbReference>
<proteinExistence type="predicted"/>
<evidence type="ECO:0000313" key="2">
    <source>
        <dbReference type="Proteomes" id="UP000000311"/>
    </source>
</evidence>
<dbReference type="OMA" id="IVHATPM"/>
<dbReference type="PANTHER" id="PTHR47326">
    <property type="entry name" value="TRANSPOSABLE ELEMENT TC3 TRANSPOSASE-LIKE PROTEIN"/>
    <property type="match status" value="1"/>
</dbReference>
<dbReference type="PANTHER" id="PTHR47326:SF1">
    <property type="entry name" value="HTH PSQ-TYPE DOMAIN-CONTAINING PROTEIN"/>
    <property type="match status" value="1"/>
</dbReference>
<name>E2AMI3_CAMFO</name>
<keyword evidence="2" id="KW-1185">Reference proteome</keyword>
<dbReference type="AlphaFoldDB" id="E2AMI3"/>
<dbReference type="EMBL" id="GL440820">
    <property type="protein sequence ID" value="EFN65351.1"/>
    <property type="molecule type" value="Genomic_DNA"/>
</dbReference>
<evidence type="ECO:0008006" key="3">
    <source>
        <dbReference type="Google" id="ProtNLM"/>
    </source>
</evidence>
<gene>
    <name evidence="1" type="ORF">EAG_06558</name>
</gene>
<accession>E2AMI3</accession>
<reference evidence="1 2" key="1">
    <citation type="journal article" date="2010" name="Science">
        <title>Genomic comparison of the ants Camponotus floridanus and Harpegnathos saltator.</title>
        <authorList>
            <person name="Bonasio R."/>
            <person name="Zhang G."/>
            <person name="Ye C."/>
            <person name="Mutti N.S."/>
            <person name="Fang X."/>
            <person name="Qin N."/>
            <person name="Donahue G."/>
            <person name="Yang P."/>
            <person name="Li Q."/>
            <person name="Li C."/>
            <person name="Zhang P."/>
            <person name="Huang Z."/>
            <person name="Berger S.L."/>
            <person name="Reinberg D."/>
            <person name="Wang J."/>
            <person name="Liebig J."/>
        </authorList>
    </citation>
    <scope>NUCLEOTIDE SEQUENCE [LARGE SCALE GENOMIC DNA]</scope>
    <source>
        <strain evidence="2">C129</strain>
    </source>
</reference>
<sequence>FSDSNLRDRWIGRGRSSLWLPRSPDLNPIDFYFWGHLQTIVHATPMCDIQDLRDRIIAGCETIRCTLDIFECIRESMRRRVTACIQENGEHFQHLL</sequence>
<organism evidence="2">
    <name type="scientific">Camponotus floridanus</name>
    <name type="common">Florida carpenter ant</name>
    <dbReference type="NCBI Taxonomy" id="104421"/>
    <lineage>
        <taxon>Eukaryota</taxon>
        <taxon>Metazoa</taxon>
        <taxon>Ecdysozoa</taxon>
        <taxon>Arthropoda</taxon>
        <taxon>Hexapoda</taxon>
        <taxon>Insecta</taxon>
        <taxon>Pterygota</taxon>
        <taxon>Neoptera</taxon>
        <taxon>Endopterygota</taxon>
        <taxon>Hymenoptera</taxon>
        <taxon>Apocrita</taxon>
        <taxon>Aculeata</taxon>
        <taxon>Formicoidea</taxon>
        <taxon>Formicidae</taxon>
        <taxon>Formicinae</taxon>
        <taxon>Camponotus</taxon>
    </lineage>
</organism>
<dbReference type="OrthoDB" id="7692914at2759"/>
<dbReference type="Proteomes" id="UP000000311">
    <property type="component" value="Unassembled WGS sequence"/>
</dbReference>
<dbReference type="GO" id="GO:0003676">
    <property type="term" value="F:nucleic acid binding"/>
    <property type="evidence" value="ECO:0007669"/>
    <property type="project" value="InterPro"/>
</dbReference>
<dbReference type="Gene3D" id="3.30.420.10">
    <property type="entry name" value="Ribonuclease H-like superfamily/Ribonuclease H"/>
    <property type="match status" value="1"/>
</dbReference>
<protein>
    <recommendedName>
        <fullName evidence="3">Transposable element Tc3 transposase</fullName>
    </recommendedName>
</protein>
<dbReference type="InParanoid" id="E2AMI3"/>
<feature type="non-terminal residue" evidence="1">
    <location>
        <position position="96"/>
    </location>
</feature>
<feature type="non-terminal residue" evidence="1">
    <location>
        <position position="1"/>
    </location>
</feature>
<evidence type="ECO:0000313" key="1">
    <source>
        <dbReference type="EMBL" id="EFN65351.1"/>
    </source>
</evidence>